<gene>
    <name evidence="3" type="ORF">HID58_055957</name>
</gene>
<evidence type="ECO:0000313" key="4">
    <source>
        <dbReference type="Proteomes" id="UP000824890"/>
    </source>
</evidence>
<dbReference type="InterPro" id="IPR012340">
    <property type="entry name" value="NA-bd_OB-fold"/>
</dbReference>
<keyword evidence="4" id="KW-1185">Reference proteome</keyword>
<evidence type="ECO:0000256" key="1">
    <source>
        <dbReference type="ARBA" id="ARBA00023125"/>
    </source>
</evidence>
<accession>A0ABQ8AMT9</accession>
<dbReference type="PANTHER" id="PTHR47165">
    <property type="entry name" value="OS03G0429900 PROTEIN"/>
    <property type="match status" value="1"/>
</dbReference>
<dbReference type="CDD" id="cd04481">
    <property type="entry name" value="RPA1_DBD_B_like"/>
    <property type="match status" value="1"/>
</dbReference>
<dbReference type="PANTHER" id="PTHR47165:SF4">
    <property type="entry name" value="OS03G0429900 PROTEIN"/>
    <property type="match status" value="1"/>
</dbReference>
<reference evidence="3 4" key="1">
    <citation type="submission" date="2021-05" db="EMBL/GenBank/DDBJ databases">
        <title>Genome Assembly of Synthetic Allotetraploid Brassica napus Reveals Homoeologous Exchanges between Subgenomes.</title>
        <authorList>
            <person name="Davis J.T."/>
        </authorList>
    </citation>
    <scope>NUCLEOTIDE SEQUENCE [LARGE SCALE GENOMIC DNA]</scope>
    <source>
        <strain evidence="4">cv. Da-Ae</strain>
        <tissue evidence="3">Seedling</tissue>
    </source>
</reference>
<proteinExistence type="predicted"/>
<comment type="caution">
    <text evidence="3">The sequence shown here is derived from an EMBL/GenBank/DDBJ whole genome shotgun (WGS) entry which is preliminary data.</text>
</comment>
<feature type="domain" description="Replication protein A OB" evidence="2">
    <location>
        <begin position="23"/>
        <end position="99"/>
    </location>
</feature>
<dbReference type="InterPro" id="IPR031657">
    <property type="entry name" value="REPA_OB_2"/>
</dbReference>
<dbReference type="EMBL" id="JAGKQM010000013">
    <property type="protein sequence ID" value="KAH0893528.1"/>
    <property type="molecule type" value="Genomic_DNA"/>
</dbReference>
<evidence type="ECO:0000313" key="3">
    <source>
        <dbReference type="EMBL" id="KAH0893528.1"/>
    </source>
</evidence>
<keyword evidence="1" id="KW-0238">DNA-binding</keyword>
<dbReference type="SUPFAM" id="SSF50249">
    <property type="entry name" value="Nucleic acid-binding proteins"/>
    <property type="match status" value="2"/>
</dbReference>
<dbReference type="Proteomes" id="UP000824890">
    <property type="component" value="Unassembled WGS sequence"/>
</dbReference>
<name>A0ABQ8AMT9_BRANA</name>
<dbReference type="Pfam" id="PF16900">
    <property type="entry name" value="REPA_OB_2"/>
    <property type="match status" value="1"/>
</dbReference>
<evidence type="ECO:0000259" key="2">
    <source>
        <dbReference type="Pfam" id="PF16900"/>
    </source>
</evidence>
<organism evidence="3 4">
    <name type="scientific">Brassica napus</name>
    <name type="common">Rape</name>
    <dbReference type="NCBI Taxonomy" id="3708"/>
    <lineage>
        <taxon>Eukaryota</taxon>
        <taxon>Viridiplantae</taxon>
        <taxon>Streptophyta</taxon>
        <taxon>Embryophyta</taxon>
        <taxon>Tracheophyta</taxon>
        <taxon>Spermatophyta</taxon>
        <taxon>Magnoliopsida</taxon>
        <taxon>eudicotyledons</taxon>
        <taxon>Gunneridae</taxon>
        <taxon>Pentapetalae</taxon>
        <taxon>rosids</taxon>
        <taxon>malvids</taxon>
        <taxon>Brassicales</taxon>
        <taxon>Brassicaceae</taxon>
        <taxon>Brassiceae</taxon>
        <taxon>Brassica</taxon>
    </lineage>
</organism>
<dbReference type="Gene3D" id="2.40.50.140">
    <property type="entry name" value="Nucleic acid-binding proteins"/>
    <property type="match status" value="2"/>
</dbReference>
<sequence length="335" mass="37957">MIEFFLYLANYGEIENGTKKPAFLIDVIGRIHELGDVQTVQVSGEDRKRVQFRLVDAEGNNLACCLWGTYAEQLEPFSGKDQTIICLIRFAKIKEFRGELQITNAFDASRLFLNAMIPEVTHLTERFFFCCQMMISLLLWSKNHLERRMVKFFYITGMMLRSKQFQKPLRPLRFKLHLVVKDDSATCNLMLLGSVGKSIVAVDAEELWDGSYEEIEDPEILPEPILSLVGKSFCFGISITSDNVTNGSDTFVVLEVCSGDKVLTIETDSQSNSDMVTTSSTMSSGSAMMLDQISSDECPTPITKRKEYDYDLQDLTSSSKKQCIKIIKQEKTKND</sequence>
<protein>
    <recommendedName>
        <fullName evidence="2">Replication protein A OB domain-containing protein</fullName>
    </recommendedName>
</protein>